<gene>
    <name evidence="2" type="ORF">KEBURONENSIS_02007</name>
    <name evidence="1" type="ORF">KEBURONENSIS_02008</name>
</gene>
<name>A0A238HIW2_9NEIS</name>
<dbReference type="STRING" id="1522312.GCA_900177895_01443"/>
<reference evidence="1" key="1">
    <citation type="submission" date="2017-05" db="EMBL/GenBank/DDBJ databases">
        <authorList>
            <person name="Song R."/>
            <person name="Chenine A.L."/>
            <person name="Ruprecht R.M."/>
        </authorList>
    </citation>
    <scope>NUCLEOTIDE SEQUENCE</scope>
    <source>
        <strain evidence="1">Kingella_eburonensis</strain>
    </source>
</reference>
<evidence type="ECO:0000313" key="2">
    <source>
        <dbReference type="EMBL" id="SNB82089.1"/>
    </source>
</evidence>
<protein>
    <submittedName>
        <fullName evidence="1">Uncharacterized protein</fullName>
    </submittedName>
</protein>
<evidence type="ECO:0000313" key="1">
    <source>
        <dbReference type="EMBL" id="SMQ13342.1"/>
    </source>
</evidence>
<dbReference type="AlphaFoldDB" id="A0A238HIW2"/>
<sequence length="84" mass="9432">MMILNGICGVIIFVFCACRLGGKEWQHASLEFWSYVFLLPCSVGIAMSEATPTLESLSFRVGVAAYFVARSWRIGRLKYVMFGK</sequence>
<dbReference type="EMBL" id="FXUV02000062">
    <property type="protein sequence ID" value="SNB82089.1"/>
    <property type="molecule type" value="Genomic_DNA"/>
</dbReference>
<proteinExistence type="predicted"/>
<dbReference type="RefSeq" id="WP_095063308.1">
    <property type="nucleotide sequence ID" value="NZ_FXUV02000062.1"/>
</dbReference>
<evidence type="ECO:0000313" key="3">
    <source>
        <dbReference type="Proteomes" id="UP000215450"/>
    </source>
</evidence>
<dbReference type="EMBL" id="FXUV01000059">
    <property type="protein sequence ID" value="SMQ13342.1"/>
    <property type="molecule type" value="Genomic_DNA"/>
</dbReference>
<accession>A0A238HIW2</accession>
<reference evidence="2 3" key="2">
    <citation type="submission" date="2017-06" db="EMBL/GenBank/DDBJ databases">
        <authorList>
            <person name="Kim H.J."/>
            <person name="Triplett B.A."/>
        </authorList>
    </citation>
    <scope>NUCLEOTIDE SEQUENCE [LARGE SCALE GENOMIC DNA]</scope>
    <source>
        <strain evidence="2">Kingella_eburonensis</strain>
    </source>
</reference>
<keyword evidence="3" id="KW-1185">Reference proteome</keyword>
<organism evidence="1">
    <name type="scientific">Kingella negevensis</name>
    <dbReference type="NCBI Taxonomy" id="1522312"/>
    <lineage>
        <taxon>Bacteria</taxon>
        <taxon>Pseudomonadati</taxon>
        <taxon>Pseudomonadota</taxon>
        <taxon>Betaproteobacteria</taxon>
        <taxon>Neisseriales</taxon>
        <taxon>Neisseriaceae</taxon>
        <taxon>Kingella</taxon>
    </lineage>
</organism>
<dbReference type="Proteomes" id="UP000215450">
    <property type="component" value="Unassembled WGS sequence"/>
</dbReference>
<dbReference type="OrthoDB" id="8613861at2"/>